<proteinExistence type="predicted"/>
<accession>A0A6B0U2U8</accession>
<sequence length="82" mass="8945">MMPSSSARSSSQFIGVIVHLMAVVCSSPCRPDSRPSDGVTSSTRSQKRFFLNFTTRRVAAFTSVPTVRRPPGWLPTSSSTRP</sequence>
<dbReference type="AlphaFoldDB" id="A0A6B0U2U8"/>
<evidence type="ECO:0000313" key="2">
    <source>
        <dbReference type="EMBL" id="MXU84661.1"/>
    </source>
</evidence>
<organism evidence="2">
    <name type="scientific">Ixodes ricinus</name>
    <name type="common">Common tick</name>
    <name type="synonym">Acarus ricinus</name>
    <dbReference type="NCBI Taxonomy" id="34613"/>
    <lineage>
        <taxon>Eukaryota</taxon>
        <taxon>Metazoa</taxon>
        <taxon>Ecdysozoa</taxon>
        <taxon>Arthropoda</taxon>
        <taxon>Chelicerata</taxon>
        <taxon>Arachnida</taxon>
        <taxon>Acari</taxon>
        <taxon>Parasitiformes</taxon>
        <taxon>Ixodida</taxon>
        <taxon>Ixodoidea</taxon>
        <taxon>Ixodidae</taxon>
        <taxon>Ixodinae</taxon>
        <taxon>Ixodes</taxon>
    </lineage>
</organism>
<feature type="signal peptide" evidence="1">
    <location>
        <begin position="1"/>
        <end position="26"/>
    </location>
</feature>
<feature type="chain" id="PRO_5025475258" evidence="1">
    <location>
        <begin position="27"/>
        <end position="82"/>
    </location>
</feature>
<evidence type="ECO:0000256" key="1">
    <source>
        <dbReference type="SAM" id="SignalP"/>
    </source>
</evidence>
<dbReference type="EMBL" id="GIFC01002578">
    <property type="protein sequence ID" value="MXU84661.1"/>
    <property type="molecule type" value="Transcribed_RNA"/>
</dbReference>
<name>A0A6B0U2U8_IXORI</name>
<keyword evidence="1" id="KW-0732">Signal</keyword>
<protein>
    <submittedName>
        <fullName evidence="2">Putative secreted protein</fullName>
    </submittedName>
</protein>
<reference evidence="2" key="1">
    <citation type="submission" date="2019-12" db="EMBL/GenBank/DDBJ databases">
        <title>An insight into the sialome of adult female Ixodes ricinus ticks feeding for 6 days.</title>
        <authorList>
            <person name="Perner J."/>
            <person name="Ribeiro J.M.C."/>
        </authorList>
    </citation>
    <scope>NUCLEOTIDE SEQUENCE</scope>
    <source>
        <strain evidence="2">Semi-engorged</strain>
        <tissue evidence="2">Salivary glands</tissue>
    </source>
</reference>